<dbReference type="InterPro" id="IPR053543">
    <property type="entry name" value="Bacterial_RT"/>
</dbReference>
<evidence type="ECO:0000256" key="4">
    <source>
        <dbReference type="ARBA" id="ARBA00022723"/>
    </source>
</evidence>
<keyword evidence="2" id="KW-0808">Transferase</keyword>
<dbReference type="GO" id="GO:0046872">
    <property type="term" value="F:metal ion binding"/>
    <property type="evidence" value="ECO:0007669"/>
    <property type="project" value="UniProtKB-KW"/>
</dbReference>
<evidence type="ECO:0000313" key="11">
    <source>
        <dbReference type="EMBL" id="MDG5977854.1"/>
    </source>
</evidence>
<dbReference type="PROSITE" id="PS50878">
    <property type="entry name" value="RT_POL"/>
    <property type="match status" value="1"/>
</dbReference>
<gene>
    <name evidence="11" type="ORF">H010_21561</name>
</gene>
<evidence type="ECO:0000256" key="9">
    <source>
        <dbReference type="ARBA" id="ARBA00048173"/>
    </source>
</evidence>
<dbReference type="GO" id="GO:0003723">
    <property type="term" value="F:RNA binding"/>
    <property type="evidence" value="ECO:0007669"/>
    <property type="project" value="InterPro"/>
</dbReference>
<dbReference type="Pfam" id="PF00078">
    <property type="entry name" value="RVT_1"/>
    <property type="match status" value="1"/>
</dbReference>
<dbReference type="PRINTS" id="PR00866">
    <property type="entry name" value="RNADNAPOLMS"/>
</dbReference>
<proteinExistence type="inferred from homology"/>
<comment type="caution">
    <text evidence="11">The sequence shown here is derived from an EMBL/GenBank/DDBJ whole genome shotgun (WGS) entry which is preliminary data.</text>
</comment>
<keyword evidence="12" id="KW-1185">Reference proteome</keyword>
<keyword evidence="4" id="KW-0479">Metal-binding</keyword>
<reference evidence="11" key="1">
    <citation type="submission" date="2013-01" db="EMBL/GenBank/DDBJ databases">
        <title>Genome draft of Hydrogenophaga taeniospiralis 2K1.</title>
        <authorList>
            <person name="Gomila M."/>
            <person name="Lalucat J."/>
        </authorList>
    </citation>
    <scope>NUCLEOTIDE SEQUENCE</scope>
    <source>
        <strain evidence="11">CCUG 15921</strain>
    </source>
</reference>
<accession>A0A9X4SBW5</accession>
<comment type="catalytic activity">
    <reaction evidence="9">
        <text>DNA(n) + a 2'-deoxyribonucleoside 5'-triphosphate = DNA(n+1) + diphosphate</text>
        <dbReference type="Rhea" id="RHEA:22508"/>
        <dbReference type="Rhea" id="RHEA-COMP:17339"/>
        <dbReference type="Rhea" id="RHEA-COMP:17340"/>
        <dbReference type="ChEBI" id="CHEBI:33019"/>
        <dbReference type="ChEBI" id="CHEBI:61560"/>
        <dbReference type="ChEBI" id="CHEBI:173112"/>
        <dbReference type="EC" id="2.7.7.49"/>
    </reaction>
</comment>
<comment type="similarity">
    <text evidence="8">Belongs to the bacterial reverse transcriptase family.</text>
</comment>
<dbReference type="NCBIfam" id="NF038237">
    <property type="entry name" value="retron_Ec67_fus"/>
    <property type="match status" value="1"/>
</dbReference>
<evidence type="ECO:0000256" key="1">
    <source>
        <dbReference type="ARBA" id="ARBA00012493"/>
    </source>
</evidence>
<keyword evidence="5" id="KW-0460">Magnesium</keyword>
<dbReference type="InterPro" id="IPR043502">
    <property type="entry name" value="DNA/RNA_pol_sf"/>
</dbReference>
<dbReference type="CDD" id="cd03487">
    <property type="entry name" value="RT_Bac_retron_II"/>
    <property type="match status" value="1"/>
</dbReference>
<dbReference type="Proteomes" id="UP001152876">
    <property type="component" value="Unassembled WGS sequence"/>
</dbReference>
<evidence type="ECO:0000256" key="2">
    <source>
        <dbReference type="ARBA" id="ARBA00022679"/>
    </source>
</evidence>
<dbReference type="GO" id="GO:0051607">
    <property type="term" value="P:defense response to virus"/>
    <property type="evidence" value="ECO:0007669"/>
    <property type="project" value="UniProtKB-KW"/>
</dbReference>
<dbReference type="AlphaFoldDB" id="A0A9X4SBW5"/>
<organism evidence="11 12">
    <name type="scientific">Hydrogenophaga taeniospiralis CCUG 15921</name>
    <dbReference type="NCBI Taxonomy" id="1281780"/>
    <lineage>
        <taxon>Bacteria</taxon>
        <taxon>Pseudomonadati</taxon>
        <taxon>Pseudomonadota</taxon>
        <taxon>Betaproteobacteria</taxon>
        <taxon>Burkholderiales</taxon>
        <taxon>Comamonadaceae</taxon>
        <taxon>Hydrogenophaga</taxon>
    </lineage>
</organism>
<evidence type="ECO:0000256" key="6">
    <source>
        <dbReference type="ARBA" id="ARBA00022918"/>
    </source>
</evidence>
<evidence type="ECO:0000256" key="8">
    <source>
        <dbReference type="ARBA" id="ARBA00034120"/>
    </source>
</evidence>
<evidence type="ECO:0000313" key="12">
    <source>
        <dbReference type="Proteomes" id="UP001152876"/>
    </source>
</evidence>
<dbReference type="PANTHER" id="PTHR34047">
    <property type="entry name" value="NUCLEAR INTRON MATURASE 1, MITOCHONDRIAL-RELATED"/>
    <property type="match status" value="1"/>
</dbReference>
<dbReference type="GO" id="GO:0003964">
    <property type="term" value="F:RNA-directed DNA polymerase activity"/>
    <property type="evidence" value="ECO:0007669"/>
    <property type="project" value="UniProtKB-KW"/>
</dbReference>
<evidence type="ECO:0000256" key="3">
    <source>
        <dbReference type="ARBA" id="ARBA00022695"/>
    </source>
</evidence>
<keyword evidence="7" id="KW-0051">Antiviral defense</keyword>
<dbReference type="PANTHER" id="PTHR34047:SF7">
    <property type="entry name" value="RNA-DIRECTED DNA POLYMERASE"/>
    <property type="match status" value="1"/>
</dbReference>
<evidence type="ECO:0000256" key="7">
    <source>
        <dbReference type="ARBA" id="ARBA00023118"/>
    </source>
</evidence>
<evidence type="ECO:0000259" key="10">
    <source>
        <dbReference type="PROSITE" id="PS50878"/>
    </source>
</evidence>
<protein>
    <recommendedName>
        <fullName evidence="1">RNA-directed DNA polymerase</fullName>
        <ecNumber evidence="1">2.7.7.49</ecNumber>
    </recommendedName>
</protein>
<name>A0A9X4SBW5_9BURK</name>
<dbReference type="SUPFAM" id="SSF56672">
    <property type="entry name" value="DNA/RNA polymerases"/>
    <property type="match status" value="1"/>
</dbReference>
<feature type="domain" description="Reverse transcriptase" evidence="10">
    <location>
        <begin position="1"/>
        <end position="240"/>
    </location>
</feature>
<keyword evidence="6" id="KW-0695">RNA-directed DNA polymerase</keyword>
<dbReference type="InterPro" id="IPR000477">
    <property type="entry name" value="RT_dom"/>
</dbReference>
<dbReference type="EC" id="2.7.7.49" evidence="1"/>
<dbReference type="EMBL" id="AOGK01000027">
    <property type="protein sequence ID" value="MDG5977854.1"/>
    <property type="molecule type" value="Genomic_DNA"/>
</dbReference>
<dbReference type="InterPro" id="IPR000123">
    <property type="entry name" value="Reverse_transcriptase_msDNA"/>
</dbReference>
<keyword evidence="3" id="KW-0548">Nucleotidyltransferase</keyword>
<dbReference type="InterPro" id="IPR051083">
    <property type="entry name" value="GrpII_Intron_Splice-Mob/Def"/>
</dbReference>
<evidence type="ECO:0000256" key="5">
    <source>
        <dbReference type="ARBA" id="ARBA00022842"/>
    </source>
</evidence>
<sequence>MYTKPKSELYTKFEIPKRTGGVREVSAPFSHLKLIQQRLAAILLECTKELREKHASKSKNKNFEFRGVSHGFMPGHSIMTNGQAHTTRRFVFNVDLSDFFGSINFGRVRGFFIKDNNFALDEKTATILAQIACFDNKLPQGSPCSPVISNLLGHILDVALVELARKNKCTYTRYADDLTFSTNKRIFPSEIALATEDDGNSWLPGNELIRVVRRNGFDFNERKTRMQYKDSRQEVTGLSVNRKVNVPASYRYTVRAMASSLFRTGKFEHIIKYKSASGDEIVSKCDGKINQLLGMLSFIHQVDVYNEALAVKNNHPIIETPGRLELYRRVIYFDAFYAPERPIIVCEGKTDNTYIKNAIHRLSQNYPLLGGLDSEGKPQLKIRLFKYADRRTASITKLGGGVGGLCHLIKYYKADIASKFSAPRPKHPVIMLVDNDSGADAIYGAIAGILNVQKPKGKRPFIRVYENLYVVPTPFGSNGEKTSIEDFFDKATLAVQLNGKSFERKNDADNEHHYGKAAFARDVIAKNAAAIDFNGFKPILDRIEAAIKDYATQTQ</sequence>